<dbReference type="InterPro" id="IPR036397">
    <property type="entry name" value="RNaseH_sf"/>
</dbReference>
<feature type="domain" description="Integrase catalytic" evidence="3">
    <location>
        <begin position="1290"/>
        <end position="1423"/>
    </location>
</feature>
<comment type="caution">
    <text evidence="4">The sequence shown here is derived from an EMBL/GenBank/DDBJ whole genome shotgun (WGS) entry which is preliminary data.</text>
</comment>
<feature type="region of interest" description="Disordered" evidence="2">
    <location>
        <begin position="17"/>
        <end position="197"/>
    </location>
</feature>
<dbReference type="InterPro" id="IPR012337">
    <property type="entry name" value="RNaseH-like_sf"/>
</dbReference>
<feature type="compositionally biased region" description="Low complexity" evidence="2">
    <location>
        <begin position="115"/>
        <end position="169"/>
    </location>
</feature>
<dbReference type="Pfam" id="PF13383">
    <property type="entry name" value="Methyltransf_22"/>
    <property type="match status" value="1"/>
</dbReference>
<reference evidence="4 5" key="1">
    <citation type="submission" date="2016-02" db="EMBL/GenBank/DDBJ databases">
        <title>Genome analysis of coral dinoflagellate symbionts highlights evolutionary adaptations to a symbiotic lifestyle.</title>
        <authorList>
            <person name="Aranda M."/>
            <person name="Li Y."/>
            <person name="Liew Y.J."/>
            <person name="Baumgarten S."/>
            <person name="Simakov O."/>
            <person name="Wilson M."/>
            <person name="Piel J."/>
            <person name="Ashoor H."/>
            <person name="Bougouffa S."/>
            <person name="Bajic V.B."/>
            <person name="Ryu T."/>
            <person name="Ravasi T."/>
            <person name="Bayer T."/>
            <person name="Micklem G."/>
            <person name="Kim H."/>
            <person name="Bhak J."/>
            <person name="Lajeunesse T.C."/>
            <person name="Voolstra C.R."/>
        </authorList>
    </citation>
    <scope>NUCLEOTIDE SEQUENCE [LARGE SCALE GENOMIC DNA]</scope>
    <source>
        <strain evidence="4 5">CCMP2467</strain>
    </source>
</reference>
<dbReference type="Gene3D" id="3.30.420.10">
    <property type="entry name" value="Ribonuclease H-like superfamily/Ribonuclease H"/>
    <property type="match status" value="1"/>
</dbReference>
<evidence type="ECO:0000313" key="5">
    <source>
        <dbReference type="Proteomes" id="UP000186817"/>
    </source>
</evidence>
<dbReference type="InterPro" id="IPR013103">
    <property type="entry name" value="RVT_2"/>
</dbReference>
<feature type="compositionally biased region" description="Gly residues" evidence="2">
    <location>
        <begin position="25"/>
        <end position="34"/>
    </location>
</feature>
<evidence type="ECO:0000256" key="2">
    <source>
        <dbReference type="SAM" id="MobiDB-lite"/>
    </source>
</evidence>
<organism evidence="4 5">
    <name type="scientific">Symbiodinium microadriaticum</name>
    <name type="common">Dinoflagellate</name>
    <name type="synonym">Zooxanthella microadriatica</name>
    <dbReference type="NCBI Taxonomy" id="2951"/>
    <lineage>
        <taxon>Eukaryota</taxon>
        <taxon>Sar</taxon>
        <taxon>Alveolata</taxon>
        <taxon>Dinophyceae</taxon>
        <taxon>Suessiales</taxon>
        <taxon>Symbiodiniaceae</taxon>
        <taxon>Symbiodinium</taxon>
    </lineage>
</organism>
<dbReference type="GO" id="GO:0003676">
    <property type="term" value="F:nucleic acid binding"/>
    <property type="evidence" value="ECO:0007669"/>
    <property type="project" value="InterPro"/>
</dbReference>
<name>A0A1Q9CK95_SYMMI</name>
<dbReference type="GO" id="GO:0015074">
    <property type="term" value="P:DNA integration"/>
    <property type="evidence" value="ECO:0007669"/>
    <property type="project" value="InterPro"/>
</dbReference>
<proteinExistence type="predicted"/>
<gene>
    <name evidence="4" type="primary">GIP</name>
    <name evidence="4" type="ORF">AK812_SmicGene35926</name>
</gene>
<evidence type="ECO:0000256" key="1">
    <source>
        <dbReference type="SAM" id="Coils"/>
    </source>
</evidence>
<feature type="coiled-coil region" evidence="1">
    <location>
        <begin position="1749"/>
        <end position="1786"/>
    </location>
</feature>
<dbReference type="SUPFAM" id="SSF53098">
    <property type="entry name" value="Ribonuclease H-like"/>
    <property type="match status" value="1"/>
</dbReference>
<dbReference type="InterPro" id="IPR001584">
    <property type="entry name" value="Integrase_cat-core"/>
</dbReference>
<dbReference type="OrthoDB" id="432832at2759"/>
<feature type="compositionally biased region" description="Acidic residues" evidence="2">
    <location>
        <begin position="1235"/>
        <end position="1249"/>
    </location>
</feature>
<feature type="region of interest" description="Disordered" evidence="2">
    <location>
        <begin position="2548"/>
        <end position="2571"/>
    </location>
</feature>
<dbReference type="PROSITE" id="PS50994">
    <property type="entry name" value="INTEGRASE"/>
    <property type="match status" value="1"/>
</dbReference>
<keyword evidence="1" id="KW-0175">Coiled coil</keyword>
<feature type="region of interest" description="Disordered" evidence="2">
    <location>
        <begin position="693"/>
        <end position="770"/>
    </location>
</feature>
<feature type="compositionally biased region" description="Low complexity" evidence="2">
    <location>
        <begin position="727"/>
        <end position="770"/>
    </location>
</feature>
<keyword evidence="5" id="KW-1185">Reference proteome</keyword>
<dbReference type="Proteomes" id="UP000186817">
    <property type="component" value="Unassembled WGS sequence"/>
</dbReference>
<dbReference type="Pfam" id="PF07727">
    <property type="entry name" value="RVT_2"/>
    <property type="match status" value="1"/>
</dbReference>
<accession>A0A1Q9CK95</accession>
<sequence length="3264" mass="364191">MSAQSMLMGADVRDQAASVPNYGGVDSGGAGSTGGRDRAMGTRIESGLPNGVRVDGPPFEADRQLPHRPAGRIDSGMVATTAGDDAELSSGGNLPHDEAGSGAITTPERGATSRVQQQPQADQHQQPGGQQLHVQQQPQTGQPQQPDGQQLHVQQQPQTGQPQQLDGQQLHVLPRPQTDPRQQSHGQPQRLSGGQEQRPMMVLPQSSSHTSQRSPVVVNSAQAQGAPQAVAQLNEQRSALVAALHQRAARMLQSTADGAATTVAVNDGGYGEYAGEQVVWYSRLGNFFQRTMGPMMERLKAPRLNHLHLLVHLNREPVEEEYRRWNKEVQLAALKLELDPVLCECNLQGKRNCWEDYVNEILLLYLYLHGVDLVLLPDWNGVMCAEEGLSSLPFRDLAVVARTMPQGSNQATGDLPLPQGAKCRLEMEEDPMGLLAKGIQQLQQLLQLRREGPEPELLKGSLELPKLPEPYQNASSVAFLEWVYETGQVVGSITDKASVWWTVTLEAVMEAYHRYQMETPLKRLEVKPGVTPGLDTERWARLDKRVLALLMPTMTATIKQEILMLRLATVKEVLFKLYTVYAPGGAAERASLLRQLETIPATTSVVDLIANLRKWKKLTSRAAEMGVALPDGSVLLMAVETAVKGIVDLSRDMAFKLNMAKQELQLPYKPSVSTVMLYTDHVMAELHQIIPYTNKAPPVNTPTSDCGDCPTKQNNGKKGSKGGGGTTSSMMTPPVPTMISGETASTSATSTLEHPMASAQTTSSSEPSSTASTILFNENANTGEIRELAEQFLAKIKRLAPMQAQTDGAVMDLELLLRSQGLGESHGMALLDSGASHPYRAPRSLEEARSSRRVRVQLADGKTVSLRQNTGGTLLAEDDQGGTILPLGSLVSSLGCELEWSRKRGLQVRHPKHGLLPTKLVGNTPVLREAEALQLIADLEDIELNKLNGSTFEGAVKMLSTEERPSTWLDHLEEYVNNGERKCLRRMLLDEESPLQAFTEEDIAALTGNDEKILLSDEAGAHYLKALPYNRAHRKKLLGSRWIVHIYNGDESGHEFAKAESDDVTVIRMDIRDSKAFDLKNYGPAARALMWAAARGQIEGVIGAPPRGHMYFVASSLELSDGMSIEEAYIRDLNYEKPPSSWPSVLKYGLAQAMVSWRRSALRWAEPSLCAMVGNRSLNAKDLAYWQNHINNNHVPYDKRTCGESPDGKKFRYLLVGAYAHPKLELPKDRSLPPVEEEDEIEAELDPFGEDEKVLQPDDEEDEEQKAMNERCKEIYKGIGDDIECQTLHFAVPMVTRTSKEVRAKIQQIYLQLRQHGLPLVRIHSDRGLELKAKETRAWMADRDILATTGESQQPQQNGRAEALVREIKRRVKVLLRAANLPASCWSSAAEFAARRQRDLALGNYEDKDLPYGAPTRVKHKQFGQGGRYDLLERWREGTFVGYSNDVKNGRVVRHDDGSYTTSVHIKPYLFDPGEIAELGPHELELPVPERRVRGKATISQLLQEPDNDIDSLAKDYINKEKFALEDVVNFWEVLKDKAGSTTRAAQGEGLQWMVGQYTYGGKCGVMRNTNLHPIATSYVVEAFKRLTGRTDFTALLLTENVGMKCHRDVHNHGQRNNLLLPLLQCDEGGGVWVASPSSEYDLTDEWKETPKGGWRRGRVRELRPGHLIYINPRMYHATEPWEGRRLVVTAYTPRTSKMTQPTYDLLREYGFEPPPLQPHVPDELKNVFLRMMALDETMEPEAVMFLVNEAEEEKRSRAKAISQELQQLQEDVLERLRERREWLREFLAEEEILAEEFQTIGEAIHDEIKGINDVVRDLISDVEEQVKVAEEKCNRLFIKVANVDDDKEIGNIEEYLSNLKKDLEVTLDVHLDQVKANLDQWVEPMKAELANLEEKTDAIERWPISEARRLEQDGKLILIPGKVVCTVKPPPPLSSSPTKNQLPRWKRKARVVICGNMAGQWHDPNDLFAAGASVEGLRLALAIAVAMSWCIASTDVSAAFLQSRWPADRPTYGVIPPKILLQAGLVESGVVFIVKRALYGLKESPALWAAHRTETLRGLSVESPEGHVYLKQMVTDGELWMILVEPKGGGRPILRGILATYVDDLLYMGRRELIVQIHEKVSSIWPCSALEFADEGLRYLGMELVQEETYVTLSQESYVDNLVRLHGLDPQSSAGLPCPKEWLQDEDFDDSIENFNDDELRRAQHVTGECLWLAYRTRPDILFVTNYMAAMTSKKPVKVYNVGLKVIAYLNSTAALKLKIAATAEQLGAEQTQFTAEQSGHVAGFRVPLAGYCDASFAPYGGKSYGCSMTMLGHTPVTWKAGKQPLVAMSVCEAELLEGSNCALLLESTMAMVQELLPDSQPPKMYIDNQAAGNILNGSSGSWRTRHLRIRHSCVLDKIKHRQLLVEHIPGEDQPADLPTKMQSKARLMHLLGVWGMVGLDGLSSAKVVEGVKLGCLLLVMLAIQSLAGQVNFFVLVVMTCIAAVAVWELTKWTYATVVPMIFGTKKSRRLKKLRELARAAAEAEVERWIDEGVQHRNEDIIGNVRRPLRATSSDPGPTATPERVPEAPLEASDSWRISCATDCANCDLPRFSLRNVEGENLLECQRCPIRNVLEGTVGGIPLLVRRAWAATADKGGLARLAYLKTSLAVEMKNHIHFWLGEFSIHQSISFQSRAGMNFNGKALPGSRSFQDITAMVDGTEECEVEMGKEFLKSGLVCLPDAASYWRDPMPYMRRFYGGYRNGQGGKLRDGEGGYTICDSRGLRDAAESPAGCLVYSVGSDGEFSFERAVHKEISDKCEIHVFDAHPIEKYLSQTYVPGYPHDPVPDFVTYHAMTIKLLKDQIVVRQTKARYATLARYLTSRGYGCFEGGVYPPHFRALAARMEMVKRTNTGPPVKSVVVFGDDVEYEDFCSRHRASCSDEDFHPLLLEDLLGSAAHAKLKRRLRLQYPPANFKYRKERFGCLAKSAGRIYQAVKKFYGVAYGPAECQTYWVSDAESLPFRKHNLTEHLALNSRSPRIVVSTWHDEPDCANVAADDGTDQACAIMMTNQTNGMRFKNDDALSVWTPGRWKKVFHNVDQWWYYDRTVTAEWLDFLANSTGVPAWSVFGFYELSDMSVYGMMMHWSAFYAHPGRTEVVNIRAEIRKVDPGAFSKCCSCSLPTATGLPPRCSTALELFQGCLTAIPLDRRLEIAIERLGFFGFSNYNRFQHVPDVAYNTLTDAKHGLHWCYINCFKVDAMNKMLHLQHVDHQGIYQQREAFTQTTV</sequence>
<dbReference type="CDD" id="cd09272">
    <property type="entry name" value="RNase_HI_RT_Ty1"/>
    <property type="match status" value="1"/>
</dbReference>
<dbReference type="InterPro" id="IPR025714">
    <property type="entry name" value="Methyltranfer_dom"/>
</dbReference>
<feature type="compositionally biased region" description="Polar residues" evidence="2">
    <location>
        <begin position="179"/>
        <end position="195"/>
    </location>
</feature>
<dbReference type="EMBL" id="LSRX01001123">
    <property type="protein sequence ID" value="OLP83326.1"/>
    <property type="molecule type" value="Genomic_DNA"/>
</dbReference>
<protein>
    <submittedName>
        <fullName evidence="4">Copia protein</fullName>
    </submittedName>
</protein>
<feature type="coiled-coil region" evidence="1">
    <location>
        <begin position="1813"/>
        <end position="1840"/>
    </location>
</feature>
<feature type="region of interest" description="Disordered" evidence="2">
    <location>
        <begin position="1227"/>
        <end position="1264"/>
    </location>
</feature>
<evidence type="ECO:0000313" key="4">
    <source>
        <dbReference type="EMBL" id="OLP83326.1"/>
    </source>
</evidence>
<evidence type="ECO:0000259" key="3">
    <source>
        <dbReference type="PROSITE" id="PS50994"/>
    </source>
</evidence>